<sequence length="102" mass="10792">MGLRARIFAPLVALILCAGVLGWLLGVRSVTPGETEVINRMAALYVEEGGRATDCAARPAASDGLWLVVRCGCAEAEAAREYFVDDFGRLAHRRAKGAVAAC</sequence>
<evidence type="ECO:0000313" key="2">
    <source>
        <dbReference type="Proteomes" id="UP001597186"/>
    </source>
</evidence>
<comment type="caution">
    <text evidence="1">The sequence shown here is derived from an EMBL/GenBank/DDBJ whole genome shotgun (WGS) entry which is preliminary data.</text>
</comment>
<protein>
    <submittedName>
        <fullName evidence="1">Uncharacterized protein</fullName>
    </submittedName>
</protein>
<proteinExistence type="predicted"/>
<name>A0ABW4ECG7_9RHOB</name>
<dbReference type="Proteomes" id="UP001597186">
    <property type="component" value="Unassembled WGS sequence"/>
</dbReference>
<reference evidence="2" key="1">
    <citation type="journal article" date="2019" name="Int. J. Syst. Evol. Microbiol.">
        <title>The Global Catalogue of Microorganisms (GCM) 10K type strain sequencing project: providing services to taxonomists for standard genome sequencing and annotation.</title>
        <authorList>
            <consortium name="The Broad Institute Genomics Platform"/>
            <consortium name="The Broad Institute Genome Sequencing Center for Infectious Disease"/>
            <person name="Wu L."/>
            <person name="Ma J."/>
        </authorList>
    </citation>
    <scope>NUCLEOTIDE SEQUENCE [LARGE SCALE GENOMIC DNA]</scope>
    <source>
        <strain evidence="2">CGMCC 1.12477</strain>
    </source>
</reference>
<dbReference type="RefSeq" id="WP_379914227.1">
    <property type="nucleotide sequence ID" value="NZ_JBHUDD010000043.1"/>
</dbReference>
<organism evidence="1 2">
    <name type="scientific">Lacimonas salitolerans</name>
    <dbReference type="NCBI Taxonomy" id="1323750"/>
    <lineage>
        <taxon>Bacteria</taxon>
        <taxon>Pseudomonadati</taxon>
        <taxon>Pseudomonadota</taxon>
        <taxon>Alphaproteobacteria</taxon>
        <taxon>Rhodobacterales</taxon>
        <taxon>Paracoccaceae</taxon>
        <taxon>Lacimonas</taxon>
    </lineage>
</organism>
<evidence type="ECO:0000313" key="1">
    <source>
        <dbReference type="EMBL" id="MFD1509025.1"/>
    </source>
</evidence>
<accession>A0ABW4ECG7</accession>
<gene>
    <name evidence="1" type="ORF">ACFTOW_06390</name>
</gene>
<keyword evidence="2" id="KW-1185">Reference proteome</keyword>
<dbReference type="EMBL" id="JBHUDD010000043">
    <property type="protein sequence ID" value="MFD1509025.1"/>
    <property type="molecule type" value="Genomic_DNA"/>
</dbReference>